<reference evidence="2 3" key="1">
    <citation type="submission" date="2019-03" db="EMBL/GenBank/DDBJ databases">
        <title>Diversity of the mouse oral microbiome.</title>
        <authorList>
            <person name="Joseph S."/>
            <person name="Aduse-Opoku J."/>
            <person name="Curtis M."/>
            <person name="Wade W."/>
            <person name="Hashim A."/>
        </authorList>
    </citation>
    <scope>NUCLEOTIDE SEQUENCE [LARGE SCALE GENOMIC DNA]</scope>
    <source>
        <strain evidence="2 3">WM131</strain>
    </source>
</reference>
<gene>
    <name evidence="2" type="ORF">E4T82_09405</name>
</gene>
<dbReference type="Proteomes" id="UP000297253">
    <property type="component" value="Unassembled WGS sequence"/>
</dbReference>
<evidence type="ECO:0000313" key="2">
    <source>
        <dbReference type="EMBL" id="TFU97129.1"/>
    </source>
</evidence>
<dbReference type="CDD" id="cd00077">
    <property type="entry name" value="HDc"/>
    <property type="match status" value="1"/>
</dbReference>
<dbReference type="PROSITE" id="PS51831">
    <property type="entry name" value="HD"/>
    <property type="match status" value="1"/>
</dbReference>
<evidence type="ECO:0000313" key="3">
    <source>
        <dbReference type="Proteomes" id="UP000297253"/>
    </source>
</evidence>
<sequence>MAKFENVILAFEIGHRRGVRVRKNEILEAAEQYVQAEMGQDSSGHDYWHAVRVSNTAKHLAELESGDTFICQLAALLHDVADEKFHSSHEAGLEKISQWMIEQGVKENNRLHVLEIVATMSFKGGRGTVPVSLEGKIVQDSDRLDAIGAIGIARVMCYSGYSKRPIHNPNLVPRESMALEEYRDGKSSAIIHFYEKLLLLKDQMNTQGARKMAQNRHDFMETYLEQFYQEWSGKR</sequence>
<protein>
    <submittedName>
        <fullName evidence="2">HD domain-containing protein</fullName>
    </submittedName>
</protein>
<evidence type="ECO:0000259" key="1">
    <source>
        <dbReference type="PROSITE" id="PS51831"/>
    </source>
</evidence>
<dbReference type="Gene3D" id="1.20.58.1910">
    <property type="match status" value="1"/>
</dbReference>
<dbReference type="Gene3D" id="1.10.472.50">
    <property type="entry name" value="HD-domain/PDEase-like"/>
    <property type="match status" value="1"/>
</dbReference>
<organism evidence="2 3">
    <name type="scientific">Streptococcus cuniculi</name>
    <dbReference type="NCBI Taxonomy" id="1432788"/>
    <lineage>
        <taxon>Bacteria</taxon>
        <taxon>Bacillati</taxon>
        <taxon>Bacillota</taxon>
        <taxon>Bacilli</taxon>
        <taxon>Lactobacillales</taxon>
        <taxon>Streptococcaceae</taxon>
        <taxon>Streptococcus</taxon>
    </lineage>
</organism>
<dbReference type="OrthoDB" id="9797344at2"/>
<name>A0A4Y9JAZ5_9STRE</name>
<dbReference type="PANTHER" id="PTHR33594">
    <property type="entry name" value="SUPERFAMILY HYDROLASE, PUTATIVE (AFU_ORTHOLOGUE AFUA_1G03035)-RELATED"/>
    <property type="match status" value="1"/>
</dbReference>
<dbReference type="InterPro" id="IPR006674">
    <property type="entry name" value="HD_domain"/>
</dbReference>
<accession>A0A4Y9JAZ5</accession>
<dbReference type="SMART" id="SM00471">
    <property type="entry name" value="HDc"/>
    <property type="match status" value="1"/>
</dbReference>
<dbReference type="Pfam" id="PF01966">
    <property type="entry name" value="HD"/>
    <property type="match status" value="1"/>
</dbReference>
<dbReference type="InterPro" id="IPR003607">
    <property type="entry name" value="HD/PDEase_dom"/>
</dbReference>
<dbReference type="AlphaFoldDB" id="A0A4Y9JAZ5"/>
<comment type="caution">
    <text evidence="2">The sequence shown here is derived from an EMBL/GenBank/DDBJ whole genome shotgun (WGS) entry which is preliminary data.</text>
</comment>
<dbReference type="RefSeq" id="WP_135182617.1">
    <property type="nucleotide sequence ID" value="NZ_JADGKZ010000016.1"/>
</dbReference>
<dbReference type="SUPFAM" id="SSF109604">
    <property type="entry name" value="HD-domain/PDEase-like"/>
    <property type="match status" value="1"/>
</dbReference>
<proteinExistence type="predicted"/>
<dbReference type="EMBL" id="SPPD01000016">
    <property type="protein sequence ID" value="TFU97129.1"/>
    <property type="molecule type" value="Genomic_DNA"/>
</dbReference>
<dbReference type="PANTHER" id="PTHR33594:SF1">
    <property type="entry name" value="HD_PDEASE DOMAIN-CONTAINING PROTEIN"/>
    <property type="match status" value="1"/>
</dbReference>
<feature type="domain" description="HD" evidence="1">
    <location>
        <begin position="46"/>
        <end position="147"/>
    </location>
</feature>